<reference evidence="1" key="1">
    <citation type="submission" date="2016-04" db="EMBL/GenBank/DDBJ databases">
        <authorList>
            <person name="Evans L.H."/>
            <person name="Alamgir A."/>
            <person name="Owens N."/>
            <person name="Weber N.D."/>
            <person name="Virtaneva K."/>
            <person name="Barbian K."/>
            <person name="Babar A."/>
            <person name="Rosenke K."/>
        </authorList>
    </citation>
    <scope>NUCLEOTIDE SEQUENCE</scope>
    <source>
        <strain evidence="1">Nono1</strain>
    </source>
</reference>
<name>A0A1M4EMM0_9ACTN</name>
<sequence length="150" mass="15773">MPNISDGELVRGVDFPRTVQAQDDTIQNGTASTAYVAGSPEVGVYFTAPTSGRVLITVGGGSRDATNDNRAFLASQVFVRDSSGTEVLAPSVESYGWSAPGSNSDYVFGSRVSLLTGLTPGQVYYARVMMSPEGTTVQVKAREIVVEPTS</sequence>
<evidence type="ECO:0000313" key="1">
    <source>
        <dbReference type="EMBL" id="SBP00092.1"/>
    </source>
</evidence>
<dbReference type="AlphaFoldDB" id="A0A1M4EMM0"/>
<accession>A0A1M4EMM0</accession>
<protein>
    <submittedName>
        <fullName evidence="1">Uncharacterized protein</fullName>
    </submittedName>
</protein>
<organism evidence="1">
    <name type="scientific">Nonomuraea gerenzanensis</name>
    <dbReference type="NCBI Taxonomy" id="93944"/>
    <lineage>
        <taxon>Bacteria</taxon>
        <taxon>Bacillati</taxon>
        <taxon>Actinomycetota</taxon>
        <taxon>Actinomycetes</taxon>
        <taxon>Streptosporangiales</taxon>
        <taxon>Streptosporangiaceae</taxon>
        <taxon>Nonomuraea</taxon>
    </lineage>
</organism>
<dbReference type="RefSeq" id="WP_225268713.1">
    <property type="nucleotide sequence ID" value="NZ_CP084058.1"/>
</dbReference>
<gene>
    <name evidence="1" type="ORF">BN4615_P9608</name>
</gene>
<dbReference type="EMBL" id="LT559118">
    <property type="protein sequence ID" value="SBP00092.1"/>
    <property type="molecule type" value="Genomic_DNA"/>
</dbReference>
<proteinExistence type="predicted"/>